<keyword evidence="6" id="KW-0548">Nucleotidyltransferase</keyword>
<evidence type="ECO:0000256" key="1">
    <source>
        <dbReference type="ARBA" id="ARBA00007123"/>
    </source>
</evidence>
<dbReference type="Gene3D" id="2.170.120.12">
    <property type="entry name" value="DNA-directed RNA polymerase, insert domain"/>
    <property type="match status" value="1"/>
</dbReference>
<dbReference type="AlphaFoldDB" id="A0A1G1Z5R0"/>
<keyword evidence="5" id="KW-0808">Transferase</keyword>
<evidence type="ECO:0000256" key="6">
    <source>
        <dbReference type="ARBA" id="ARBA00022695"/>
    </source>
</evidence>
<accession>A0A1G1Z5R0</accession>
<dbReference type="CDD" id="cd06928">
    <property type="entry name" value="RNAP_alpha_NTD"/>
    <property type="match status" value="1"/>
</dbReference>
<keyword evidence="4 13" id="KW-0240">DNA-directed RNA polymerase</keyword>
<evidence type="ECO:0000256" key="3">
    <source>
        <dbReference type="ARBA" id="ARBA00015972"/>
    </source>
</evidence>
<dbReference type="InterPro" id="IPR036643">
    <property type="entry name" value="RNApol_insert_sf"/>
</dbReference>
<evidence type="ECO:0000256" key="7">
    <source>
        <dbReference type="ARBA" id="ARBA00023163"/>
    </source>
</evidence>
<dbReference type="NCBIfam" id="NF003519">
    <property type="entry name" value="PRK05182.2-5"/>
    <property type="match status" value="1"/>
</dbReference>
<evidence type="ECO:0000256" key="9">
    <source>
        <dbReference type="ARBA" id="ARBA00033070"/>
    </source>
</evidence>
<dbReference type="NCBIfam" id="TIGR02027">
    <property type="entry name" value="rpoA"/>
    <property type="match status" value="1"/>
</dbReference>
<evidence type="ECO:0000256" key="8">
    <source>
        <dbReference type="ARBA" id="ARBA00032524"/>
    </source>
</evidence>
<feature type="compositionally biased region" description="Basic residues" evidence="11">
    <location>
        <begin position="254"/>
        <end position="264"/>
    </location>
</feature>
<evidence type="ECO:0000256" key="10">
    <source>
        <dbReference type="ARBA" id="ARBA00048552"/>
    </source>
</evidence>
<feature type="domain" description="DNA-directed RNA polymerase RpoA/D/Rpb3-type" evidence="12">
    <location>
        <begin position="21"/>
        <end position="229"/>
    </location>
</feature>
<evidence type="ECO:0000256" key="2">
    <source>
        <dbReference type="ARBA" id="ARBA00012418"/>
    </source>
</evidence>
<name>A0A1G1Z5R0_9BACT</name>
<evidence type="ECO:0000313" key="14">
    <source>
        <dbReference type="Proteomes" id="UP000178515"/>
    </source>
</evidence>
<dbReference type="FunFam" id="2.170.120.12:FF:000001">
    <property type="entry name" value="DNA-directed RNA polymerase subunit alpha"/>
    <property type="match status" value="1"/>
</dbReference>
<dbReference type="GO" id="GO:0003899">
    <property type="term" value="F:DNA-directed RNA polymerase activity"/>
    <property type="evidence" value="ECO:0007669"/>
    <property type="project" value="UniProtKB-EC"/>
</dbReference>
<comment type="catalytic activity">
    <reaction evidence="10">
        <text>RNA(n) + a ribonucleoside 5'-triphosphate = RNA(n+1) + diphosphate</text>
        <dbReference type="Rhea" id="RHEA:21248"/>
        <dbReference type="Rhea" id="RHEA-COMP:14527"/>
        <dbReference type="Rhea" id="RHEA-COMP:17342"/>
        <dbReference type="ChEBI" id="CHEBI:33019"/>
        <dbReference type="ChEBI" id="CHEBI:61557"/>
        <dbReference type="ChEBI" id="CHEBI:140395"/>
        <dbReference type="EC" id="2.7.7.6"/>
    </reaction>
</comment>
<organism evidence="13 14">
    <name type="scientific">Candidatus Colwellbacteria bacterium RIFCSPHIGHO2_12_FULL_44_17</name>
    <dbReference type="NCBI Taxonomy" id="1797689"/>
    <lineage>
        <taxon>Bacteria</taxon>
        <taxon>Candidatus Colwelliibacteriota</taxon>
    </lineage>
</organism>
<evidence type="ECO:0000256" key="11">
    <source>
        <dbReference type="SAM" id="MobiDB-lite"/>
    </source>
</evidence>
<dbReference type="EC" id="2.7.7.6" evidence="2"/>
<dbReference type="GO" id="GO:0006351">
    <property type="term" value="P:DNA-templated transcription"/>
    <property type="evidence" value="ECO:0007669"/>
    <property type="project" value="InterPro"/>
</dbReference>
<dbReference type="GO" id="GO:0003677">
    <property type="term" value="F:DNA binding"/>
    <property type="evidence" value="ECO:0007669"/>
    <property type="project" value="InterPro"/>
</dbReference>
<dbReference type="GO" id="GO:0005737">
    <property type="term" value="C:cytoplasm"/>
    <property type="evidence" value="ECO:0007669"/>
    <property type="project" value="UniProtKB-ARBA"/>
</dbReference>
<evidence type="ECO:0000313" key="13">
    <source>
        <dbReference type="EMBL" id="OGY59779.1"/>
    </source>
</evidence>
<dbReference type="SUPFAM" id="SSF55257">
    <property type="entry name" value="RBP11-like subunits of RNA polymerase"/>
    <property type="match status" value="1"/>
</dbReference>
<proteinExistence type="inferred from homology"/>
<protein>
    <recommendedName>
        <fullName evidence="3">DNA-directed RNA polymerase subunit alpha</fullName>
        <ecNumber evidence="2">2.7.7.6</ecNumber>
    </recommendedName>
    <alternativeName>
        <fullName evidence="9">RNA polymerase subunit alpha</fullName>
    </alternativeName>
    <alternativeName>
        <fullName evidence="8">Transcriptase subunit alpha</fullName>
    </alternativeName>
</protein>
<dbReference type="Pfam" id="PF01000">
    <property type="entry name" value="RNA_pol_A_bac"/>
    <property type="match status" value="1"/>
</dbReference>
<dbReference type="GO" id="GO:0000428">
    <property type="term" value="C:DNA-directed RNA polymerase complex"/>
    <property type="evidence" value="ECO:0007669"/>
    <property type="project" value="UniProtKB-KW"/>
</dbReference>
<dbReference type="Pfam" id="PF01193">
    <property type="entry name" value="RNA_pol_L"/>
    <property type="match status" value="1"/>
</dbReference>
<dbReference type="Gene3D" id="3.30.1360.10">
    <property type="entry name" value="RNA polymerase, RBP11-like subunit"/>
    <property type="match status" value="1"/>
</dbReference>
<dbReference type="Proteomes" id="UP000178515">
    <property type="component" value="Unassembled WGS sequence"/>
</dbReference>
<comment type="similarity">
    <text evidence="1">Belongs to the RNA polymerase alpha chain family.</text>
</comment>
<evidence type="ECO:0000256" key="4">
    <source>
        <dbReference type="ARBA" id="ARBA00022478"/>
    </source>
</evidence>
<sequence>MEIIYLSESIKIKRVSEDEKVGVFDVEGLYPGYGLTVGSALRRVLFSSLPGAAITHFKIRGVSHEFSTLPGVLEDIVDIALNLKSVRFKFFAKEPQVLTLSVKGERAVTAADIKGNADVQVENPDVHIATLTSKNAVLDMEITVERGLGYVPVEARKSEKLPIGVVAVDAIFSPVLKVNYELENMRVGDRTDYNRLHLHIETDGTVSPSEALHKAANVLLDHFKKVSDIDVIRNTTQSEEKENTEESISEEKAKKKTASKKAKK</sequence>
<dbReference type="GO" id="GO:0046983">
    <property type="term" value="F:protein dimerization activity"/>
    <property type="evidence" value="ECO:0007669"/>
    <property type="project" value="InterPro"/>
</dbReference>
<feature type="region of interest" description="Disordered" evidence="11">
    <location>
        <begin position="235"/>
        <end position="264"/>
    </location>
</feature>
<dbReference type="InterPro" id="IPR036603">
    <property type="entry name" value="RBP11-like"/>
</dbReference>
<dbReference type="InterPro" id="IPR011263">
    <property type="entry name" value="DNA-dir_RNA_pol_RpoA/D/Rpb3"/>
</dbReference>
<comment type="caution">
    <text evidence="13">The sequence shown here is derived from an EMBL/GenBank/DDBJ whole genome shotgun (WGS) entry which is preliminary data.</text>
</comment>
<reference evidence="13 14" key="1">
    <citation type="journal article" date="2016" name="Nat. Commun.">
        <title>Thousands of microbial genomes shed light on interconnected biogeochemical processes in an aquifer system.</title>
        <authorList>
            <person name="Anantharaman K."/>
            <person name="Brown C.T."/>
            <person name="Hug L.A."/>
            <person name="Sharon I."/>
            <person name="Castelle C.J."/>
            <person name="Probst A.J."/>
            <person name="Thomas B.C."/>
            <person name="Singh A."/>
            <person name="Wilkins M.J."/>
            <person name="Karaoz U."/>
            <person name="Brodie E.L."/>
            <person name="Williams K.H."/>
            <person name="Hubbard S.S."/>
            <person name="Banfield J.F."/>
        </authorList>
    </citation>
    <scope>NUCLEOTIDE SEQUENCE [LARGE SCALE GENOMIC DNA]</scope>
</reference>
<dbReference type="InterPro" id="IPR011773">
    <property type="entry name" value="DNA-dir_RpoA"/>
</dbReference>
<dbReference type="SMART" id="SM00662">
    <property type="entry name" value="RPOLD"/>
    <property type="match status" value="1"/>
</dbReference>
<dbReference type="SUPFAM" id="SSF56553">
    <property type="entry name" value="Insert subdomain of RNA polymerase alpha subunit"/>
    <property type="match status" value="1"/>
</dbReference>
<gene>
    <name evidence="13" type="ORF">A3F24_00755</name>
</gene>
<dbReference type="InterPro" id="IPR011262">
    <property type="entry name" value="DNA-dir_RNA_pol_insert"/>
</dbReference>
<evidence type="ECO:0000256" key="5">
    <source>
        <dbReference type="ARBA" id="ARBA00022679"/>
    </source>
</evidence>
<dbReference type="STRING" id="1797689.A3F24_00755"/>
<dbReference type="EMBL" id="MHIX01000009">
    <property type="protein sequence ID" value="OGY59779.1"/>
    <property type="molecule type" value="Genomic_DNA"/>
</dbReference>
<keyword evidence="7" id="KW-0804">Transcription</keyword>
<evidence type="ECO:0000259" key="12">
    <source>
        <dbReference type="SMART" id="SM00662"/>
    </source>
</evidence>